<dbReference type="EMBL" id="JAPDGR010000932">
    <property type="protein sequence ID" value="KAJ2986532.1"/>
    <property type="molecule type" value="Genomic_DNA"/>
</dbReference>
<reference evidence="1" key="1">
    <citation type="submission" date="2022-10" db="EMBL/GenBank/DDBJ databases">
        <title>Genome Sequence of Xylaria curta.</title>
        <authorList>
            <person name="Buettner E."/>
        </authorList>
    </citation>
    <scope>NUCLEOTIDE SEQUENCE</scope>
    <source>
        <strain evidence="1">Babe10</strain>
    </source>
</reference>
<accession>A0ACC1P3X4</accession>
<evidence type="ECO:0000313" key="1">
    <source>
        <dbReference type="EMBL" id="KAJ2986532.1"/>
    </source>
</evidence>
<protein>
    <submittedName>
        <fullName evidence="1">Uncharacterized protein</fullName>
    </submittedName>
</protein>
<sequence length="426" mass="45694">MSAGAVEDLLLSAVAYSVQVHTLVLGSPTGVFALPGITRASHGNITSTTCGQLWKPSPFDQDLVSTTDSSVVAAIANPPKPTLLRPTIPPPASGTAAHAQTHLPCRRIFLRQVQEVRPADERLPLQSVQPHTDREERPKSKRPASGQDAFFISRVGDTNAVALGVADGVGGWEESGVDPADFAHSFCDYMASAAYENRSSSGENPLTPKALMQRGYDDVCKDRSIHAGGSTASVAIASEDGKLEIANLGDSGFVHIRLNAVHTYSEPQTHAFNTPYQLSIVPASMLARAAAFGGAQLATIPRTRTDGVWDNLFNQDILRIASRYMMGIGAWKTSDGGIRVVDDLRRFTEPENSTQRPVSLQSALATEIAAAAKVASMNQRIDGPFAKEVQKYYPQENWHGGKVDDICVIVLVVSDPSKLPEVQSKL</sequence>
<evidence type="ECO:0000313" key="2">
    <source>
        <dbReference type="Proteomes" id="UP001143856"/>
    </source>
</evidence>
<dbReference type="Proteomes" id="UP001143856">
    <property type="component" value="Unassembled WGS sequence"/>
</dbReference>
<proteinExistence type="predicted"/>
<organism evidence="1 2">
    <name type="scientific">Xylaria curta</name>
    <dbReference type="NCBI Taxonomy" id="42375"/>
    <lineage>
        <taxon>Eukaryota</taxon>
        <taxon>Fungi</taxon>
        <taxon>Dikarya</taxon>
        <taxon>Ascomycota</taxon>
        <taxon>Pezizomycotina</taxon>
        <taxon>Sordariomycetes</taxon>
        <taxon>Xylariomycetidae</taxon>
        <taxon>Xylariales</taxon>
        <taxon>Xylariaceae</taxon>
        <taxon>Xylaria</taxon>
    </lineage>
</organism>
<keyword evidence="2" id="KW-1185">Reference proteome</keyword>
<name>A0ACC1P3X4_9PEZI</name>
<gene>
    <name evidence="1" type="ORF">NUW58_g4982</name>
</gene>
<comment type="caution">
    <text evidence="1">The sequence shown here is derived from an EMBL/GenBank/DDBJ whole genome shotgun (WGS) entry which is preliminary data.</text>
</comment>